<dbReference type="Proteomes" id="UP000441354">
    <property type="component" value="Unassembled WGS sequence"/>
</dbReference>
<sequence>MGQDPFHKEHHLRMKMDEYHVDVPDFPRKSTRWGRFINLLASPARNPLESLVSSSNGLIILTAAPLSAVGIGFIQVLFLL</sequence>
<proteinExistence type="predicted"/>
<name>A0A7V7RM55_9BACI</name>
<keyword evidence="3" id="KW-1185">Reference proteome</keyword>
<keyword evidence="1" id="KW-0472">Membrane</keyword>
<keyword evidence="1" id="KW-0812">Transmembrane</keyword>
<comment type="caution">
    <text evidence="2">The sequence shown here is derived from an EMBL/GenBank/DDBJ whole genome shotgun (WGS) entry which is preliminary data.</text>
</comment>
<dbReference type="RefSeq" id="WP_151574472.1">
    <property type="nucleotide sequence ID" value="NZ_WBOT01000003.1"/>
</dbReference>
<dbReference type="AlphaFoldDB" id="A0A7V7RM55"/>
<dbReference type="EMBL" id="WBOT01000003">
    <property type="protein sequence ID" value="KAB2333011.1"/>
    <property type="molecule type" value="Genomic_DNA"/>
</dbReference>
<evidence type="ECO:0000256" key="1">
    <source>
        <dbReference type="SAM" id="Phobius"/>
    </source>
</evidence>
<dbReference type="OrthoDB" id="2736366at2"/>
<evidence type="ECO:0000313" key="3">
    <source>
        <dbReference type="Proteomes" id="UP000441354"/>
    </source>
</evidence>
<accession>A0A7V7RM55</accession>
<reference evidence="2 3" key="1">
    <citation type="journal article" date="2014" name="Arch. Microbiol.">
        <title>Bacillus mesophilum sp. nov., strain IITR-54T, a novel 4-chlorobiphenyl dechlorinating bacterium.</title>
        <authorList>
            <person name="Manickam N."/>
            <person name="Singh N.K."/>
            <person name="Bajaj A."/>
            <person name="Kumar R.M."/>
            <person name="Kaur G."/>
            <person name="Kaur N."/>
            <person name="Bala M."/>
            <person name="Kumar A."/>
            <person name="Mayilraj S."/>
        </authorList>
    </citation>
    <scope>NUCLEOTIDE SEQUENCE [LARGE SCALE GENOMIC DNA]</scope>
    <source>
        <strain evidence="2 3">IITR-54</strain>
    </source>
</reference>
<keyword evidence="1" id="KW-1133">Transmembrane helix</keyword>
<organism evidence="2 3">
    <name type="scientific">Bacillus mesophilum</name>
    <dbReference type="NCBI Taxonomy" id="1071718"/>
    <lineage>
        <taxon>Bacteria</taxon>
        <taxon>Bacillati</taxon>
        <taxon>Bacillota</taxon>
        <taxon>Bacilli</taxon>
        <taxon>Bacillales</taxon>
        <taxon>Bacillaceae</taxon>
        <taxon>Bacillus</taxon>
    </lineage>
</organism>
<feature type="transmembrane region" description="Helical" evidence="1">
    <location>
        <begin position="58"/>
        <end position="79"/>
    </location>
</feature>
<evidence type="ECO:0000313" key="2">
    <source>
        <dbReference type="EMBL" id="KAB2333011.1"/>
    </source>
</evidence>
<protein>
    <submittedName>
        <fullName evidence="2">Uncharacterized protein</fullName>
    </submittedName>
</protein>
<gene>
    <name evidence="2" type="ORF">F7732_13150</name>
</gene>